<protein>
    <recommendedName>
        <fullName evidence="10">Tectonic-3</fullName>
    </recommendedName>
</protein>
<feature type="chain" id="PRO_5035844471" description="Tectonic-3" evidence="5">
    <location>
        <begin position="30"/>
        <end position="663"/>
    </location>
</feature>
<dbReference type="InterPro" id="IPR040354">
    <property type="entry name" value="TCTN1-3"/>
</dbReference>
<gene>
    <name evidence="8" type="ORF">OFUS_LOCUS11726</name>
</gene>
<feature type="non-terminal residue" evidence="8">
    <location>
        <position position="663"/>
    </location>
</feature>
<dbReference type="InterPro" id="IPR057724">
    <property type="entry name" value="TCTN1-3_N"/>
</dbReference>
<comment type="caution">
    <text evidence="8">The sequence shown here is derived from an EMBL/GenBank/DDBJ whole genome shotgun (WGS) entry which is preliminary data.</text>
</comment>
<evidence type="ECO:0000313" key="8">
    <source>
        <dbReference type="EMBL" id="CAH1785708.1"/>
    </source>
</evidence>
<feature type="domain" description="Tectonic-1-3" evidence="6">
    <location>
        <begin position="404"/>
        <end position="575"/>
    </location>
</feature>
<evidence type="ECO:0000256" key="4">
    <source>
        <dbReference type="ARBA" id="ARBA00023180"/>
    </source>
</evidence>
<reference evidence="8" key="1">
    <citation type="submission" date="2022-03" db="EMBL/GenBank/DDBJ databases">
        <authorList>
            <person name="Martin C."/>
        </authorList>
    </citation>
    <scope>NUCLEOTIDE SEQUENCE</scope>
</reference>
<evidence type="ECO:0000256" key="1">
    <source>
        <dbReference type="ARBA" id="ARBA00007633"/>
    </source>
</evidence>
<evidence type="ECO:0000256" key="3">
    <source>
        <dbReference type="ARBA" id="ARBA00022794"/>
    </source>
</evidence>
<evidence type="ECO:0000259" key="6">
    <source>
        <dbReference type="Pfam" id="PF07773"/>
    </source>
</evidence>
<dbReference type="InterPro" id="IPR011677">
    <property type="entry name" value="TCTN1-3_dom"/>
</dbReference>
<accession>A0A8S4NUU7</accession>
<keyword evidence="2 5" id="KW-0732">Signal</keyword>
<dbReference type="EMBL" id="CAIIXF020000006">
    <property type="protein sequence ID" value="CAH1785708.1"/>
    <property type="molecule type" value="Genomic_DNA"/>
</dbReference>
<dbReference type="GO" id="GO:0060271">
    <property type="term" value="P:cilium assembly"/>
    <property type="evidence" value="ECO:0007669"/>
    <property type="project" value="TreeGrafter"/>
</dbReference>
<evidence type="ECO:0000313" key="9">
    <source>
        <dbReference type="Proteomes" id="UP000749559"/>
    </source>
</evidence>
<dbReference type="Proteomes" id="UP000749559">
    <property type="component" value="Unassembled WGS sequence"/>
</dbReference>
<dbReference type="AlphaFoldDB" id="A0A8S4NUU7"/>
<feature type="signal peptide" evidence="5">
    <location>
        <begin position="1"/>
        <end position="29"/>
    </location>
</feature>
<evidence type="ECO:0000259" key="7">
    <source>
        <dbReference type="Pfam" id="PF25752"/>
    </source>
</evidence>
<keyword evidence="3" id="KW-0970">Cilium biogenesis/degradation</keyword>
<proteinExistence type="inferred from homology"/>
<name>A0A8S4NUU7_OWEFU</name>
<evidence type="ECO:0000256" key="2">
    <source>
        <dbReference type="ARBA" id="ARBA00022729"/>
    </source>
</evidence>
<dbReference type="Pfam" id="PF25752">
    <property type="entry name" value="DUF1619_N"/>
    <property type="match status" value="1"/>
</dbReference>
<dbReference type="PANTHER" id="PTHR14611">
    <property type="entry name" value="TECTONIC FAMILY MEMBER"/>
    <property type="match status" value="1"/>
</dbReference>
<keyword evidence="4" id="KW-0325">Glycoprotein</keyword>
<evidence type="ECO:0008006" key="10">
    <source>
        <dbReference type="Google" id="ProtNLM"/>
    </source>
</evidence>
<sequence length="663" mass="72800">INNMAAISSCLPLFLKILLIFFLTDGTFTQNITTANTPTTEAAVATTTTAPSATATPIAANTDVGPCTCDLTKNACDVNCCCDGDCTADDRLAFSQCSEIVARVSGQTCITSSVIFRDNTGYETNTSNPDLLCIITDNYQERNYYTVPDELDTPSKLKAYSEKYGGYSYQTLNSDFTMKETNYVSGDLIYTRYENNATGVLSLPRTLNSAECSDQNGAAYLYDQKFTCTRFLSNLATECQSSLSLDAATYYQNFKLVSTPEIFSPGPVYPPSIDGTTSSPGTTVSMTTVAMETTTETLSYDNSSLVDIIIGQSYCIDQQGIGDVCNFTGSGPPSPMFNLTGNDFCDYAVTEVHYIIYHNGTKGIQQAEVRFVFKSIQDQHLPLLQTFQTSFKKLEDTNTFRRSGNPGYLIGEPVLAGRLVTQSLIDGTERQAIYLDSNRENWLTIVTSTPTGQCVTEPYSRRSVKFGENLRSGCAFRVSYNNIADVCTLIQQTALHALTLNQSDFYIATFGNSDVVKVGDWVKIIEQNKPTAEPYSQKGGCLNIVLGMHIEILYANIGSLVNPQAKIIGISFIYESPQDIKFQCVGPYCRPSTANMTQTFEVVSSVAFIDTTQPAVPIIAEKPSVTAKLPNDFFYPFYYLSSASLTRTSYCVTLLVLMVYFCH</sequence>
<dbReference type="OrthoDB" id="2104337at2759"/>
<organism evidence="8 9">
    <name type="scientific">Owenia fusiformis</name>
    <name type="common">Polychaete worm</name>
    <dbReference type="NCBI Taxonomy" id="6347"/>
    <lineage>
        <taxon>Eukaryota</taxon>
        <taxon>Metazoa</taxon>
        <taxon>Spiralia</taxon>
        <taxon>Lophotrochozoa</taxon>
        <taxon>Annelida</taxon>
        <taxon>Polychaeta</taxon>
        <taxon>Sedentaria</taxon>
        <taxon>Canalipalpata</taxon>
        <taxon>Sabellida</taxon>
        <taxon>Oweniida</taxon>
        <taxon>Oweniidae</taxon>
        <taxon>Owenia</taxon>
    </lineage>
</organism>
<dbReference type="PANTHER" id="PTHR14611:SF2">
    <property type="entry name" value="TECTONIC"/>
    <property type="match status" value="1"/>
</dbReference>
<evidence type="ECO:0000256" key="5">
    <source>
        <dbReference type="SAM" id="SignalP"/>
    </source>
</evidence>
<feature type="domain" description="Tectonic-1-3" evidence="6">
    <location>
        <begin position="181"/>
        <end position="391"/>
    </location>
</feature>
<comment type="similarity">
    <text evidence="1">Belongs to the tectonic family.</text>
</comment>
<keyword evidence="9" id="KW-1185">Reference proteome</keyword>
<feature type="domain" description="Tectonic-1-3 N-terminal" evidence="7">
    <location>
        <begin position="37"/>
        <end position="146"/>
    </location>
</feature>
<dbReference type="Pfam" id="PF07773">
    <property type="entry name" value="TCTN_DUF1619"/>
    <property type="match status" value="2"/>
</dbReference>